<organism evidence="1 2">
    <name type="scientific">Alkalimonas collagenimarina</name>
    <dbReference type="NCBI Taxonomy" id="400390"/>
    <lineage>
        <taxon>Bacteria</taxon>
        <taxon>Pseudomonadati</taxon>
        <taxon>Pseudomonadota</taxon>
        <taxon>Gammaproteobacteria</taxon>
        <taxon>Alkalimonas</taxon>
    </lineage>
</organism>
<dbReference type="RefSeq" id="WP_305893920.1">
    <property type="nucleotide sequence ID" value="NZ_JAUZVZ010000013.1"/>
</dbReference>
<evidence type="ECO:0000313" key="1">
    <source>
        <dbReference type="EMBL" id="MDP4536655.1"/>
    </source>
</evidence>
<keyword evidence="2" id="KW-1185">Reference proteome</keyword>
<protein>
    <submittedName>
        <fullName evidence="1">Uncharacterized protein</fullName>
    </submittedName>
</protein>
<dbReference type="Proteomes" id="UP001231616">
    <property type="component" value="Unassembled WGS sequence"/>
</dbReference>
<evidence type="ECO:0000313" key="2">
    <source>
        <dbReference type="Proteomes" id="UP001231616"/>
    </source>
</evidence>
<accession>A0ABT9H045</accession>
<proteinExistence type="predicted"/>
<sequence>MAAPADPALLASWQRRQAGREEGALVPLPSTVAAEVEQRLSLQDRYSTQDDFGPLDENNWQPEPIEGQWLRLQLRNQGGIPMPVTVQVITADDKQYRLQLPVDIWRAAQQERVLDLWLDSTETIVRIQLDPERLSGDVNPANQRLNGPLPIVLVSE</sequence>
<reference evidence="1 2" key="1">
    <citation type="submission" date="2023-08" db="EMBL/GenBank/DDBJ databases">
        <authorList>
            <person name="Joshi A."/>
            <person name="Thite S."/>
        </authorList>
    </citation>
    <scope>NUCLEOTIDE SEQUENCE [LARGE SCALE GENOMIC DNA]</scope>
    <source>
        <strain evidence="1 2">AC40</strain>
    </source>
</reference>
<gene>
    <name evidence="1" type="ORF">Q3O60_10680</name>
</gene>
<dbReference type="EMBL" id="JAUZVZ010000013">
    <property type="protein sequence ID" value="MDP4536655.1"/>
    <property type="molecule type" value="Genomic_DNA"/>
</dbReference>
<comment type="caution">
    <text evidence="1">The sequence shown here is derived from an EMBL/GenBank/DDBJ whole genome shotgun (WGS) entry which is preliminary data.</text>
</comment>
<name>A0ABT9H045_9GAMM</name>